<gene>
    <name evidence="6" type="ORF">H7B67_24095</name>
</gene>
<evidence type="ECO:0000313" key="6">
    <source>
        <dbReference type="EMBL" id="MBB6637220.1"/>
    </source>
</evidence>
<dbReference type="PANTHER" id="PTHR30514">
    <property type="entry name" value="GLUCOKINASE"/>
    <property type="match status" value="1"/>
</dbReference>
<dbReference type="CDD" id="cd05013">
    <property type="entry name" value="SIS_RpiR"/>
    <property type="match status" value="1"/>
</dbReference>
<dbReference type="PROSITE" id="PS51071">
    <property type="entry name" value="HTH_RPIR"/>
    <property type="match status" value="1"/>
</dbReference>
<comment type="caution">
    <text evidence="6">The sequence shown here is derived from an EMBL/GenBank/DDBJ whole genome shotgun (WGS) entry which is preliminary data.</text>
</comment>
<evidence type="ECO:0000256" key="1">
    <source>
        <dbReference type="ARBA" id="ARBA00023015"/>
    </source>
</evidence>
<organism evidence="6 7">
    <name type="scientific">Cohnella thailandensis</name>
    <dbReference type="NCBI Taxonomy" id="557557"/>
    <lineage>
        <taxon>Bacteria</taxon>
        <taxon>Bacillati</taxon>
        <taxon>Bacillota</taxon>
        <taxon>Bacilli</taxon>
        <taxon>Bacillales</taxon>
        <taxon>Paenibacillaceae</taxon>
        <taxon>Cohnella</taxon>
    </lineage>
</organism>
<dbReference type="InterPro" id="IPR036388">
    <property type="entry name" value="WH-like_DNA-bd_sf"/>
</dbReference>
<evidence type="ECO:0000259" key="5">
    <source>
        <dbReference type="PROSITE" id="PS51464"/>
    </source>
</evidence>
<sequence length="281" mass="30851">MTFNLKEIDLSKLSKSQQKIANYIAGAFGQIPYCTEEDIAAATGVSTATVSRFWGAIGYGNLKAFKKHLLQQEHATPAHKMERILSRVEREEADIYREIAEIAANNLDVSAERLDRNQFAAAARAIGDARALYLFGSGASSFLTELLSFRLTRIGIRVVTMAGSGSELLEQLAHAEEGDVVLMFGFVRKSPELAVLLEQAAFSRYATILVTDLLVSDMLAKSDLVLQLDRGELEGFHSMASPVALIEALTVAVTKLKGQSAMERLDKLHKLRKTYSSLLPK</sequence>
<dbReference type="Pfam" id="PF01380">
    <property type="entry name" value="SIS"/>
    <property type="match status" value="1"/>
</dbReference>
<evidence type="ECO:0000259" key="4">
    <source>
        <dbReference type="PROSITE" id="PS51071"/>
    </source>
</evidence>
<dbReference type="RefSeq" id="WP_185122424.1">
    <property type="nucleotide sequence ID" value="NZ_JACJVQ010000020.1"/>
</dbReference>
<proteinExistence type="predicted"/>
<dbReference type="InterPro" id="IPR001347">
    <property type="entry name" value="SIS_dom"/>
</dbReference>
<dbReference type="AlphaFoldDB" id="A0A841T555"/>
<keyword evidence="3" id="KW-0804">Transcription</keyword>
<dbReference type="InterPro" id="IPR046348">
    <property type="entry name" value="SIS_dom_sf"/>
</dbReference>
<dbReference type="PROSITE" id="PS51464">
    <property type="entry name" value="SIS"/>
    <property type="match status" value="1"/>
</dbReference>
<protein>
    <submittedName>
        <fullName evidence="6">MurR/RpiR family transcriptional regulator</fullName>
    </submittedName>
</protein>
<keyword evidence="7" id="KW-1185">Reference proteome</keyword>
<keyword evidence="1" id="KW-0805">Transcription regulation</keyword>
<evidence type="ECO:0000256" key="3">
    <source>
        <dbReference type="ARBA" id="ARBA00023163"/>
    </source>
</evidence>
<dbReference type="Gene3D" id="3.40.50.10490">
    <property type="entry name" value="Glucose-6-phosphate isomerase like protein, domain 1"/>
    <property type="match status" value="1"/>
</dbReference>
<keyword evidence="2" id="KW-0238">DNA-binding</keyword>
<evidence type="ECO:0000256" key="2">
    <source>
        <dbReference type="ARBA" id="ARBA00023125"/>
    </source>
</evidence>
<dbReference type="PANTHER" id="PTHR30514:SF18">
    <property type="entry name" value="RPIR-FAMILY TRANSCRIPTIONAL REGULATOR"/>
    <property type="match status" value="1"/>
</dbReference>
<dbReference type="Proteomes" id="UP000535838">
    <property type="component" value="Unassembled WGS sequence"/>
</dbReference>
<dbReference type="SUPFAM" id="SSF53697">
    <property type="entry name" value="SIS domain"/>
    <property type="match status" value="1"/>
</dbReference>
<dbReference type="InterPro" id="IPR035472">
    <property type="entry name" value="RpiR-like_SIS"/>
</dbReference>
<feature type="domain" description="SIS" evidence="5">
    <location>
        <begin position="122"/>
        <end position="259"/>
    </location>
</feature>
<dbReference type="GO" id="GO:0097367">
    <property type="term" value="F:carbohydrate derivative binding"/>
    <property type="evidence" value="ECO:0007669"/>
    <property type="project" value="InterPro"/>
</dbReference>
<reference evidence="6 7" key="1">
    <citation type="submission" date="2020-08" db="EMBL/GenBank/DDBJ databases">
        <title>Cohnella phylogeny.</title>
        <authorList>
            <person name="Dunlap C."/>
        </authorList>
    </citation>
    <scope>NUCLEOTIDE SEQUENCE [LARGE SCALE GENOMIC DNA]</scope>
    <source>
        <strain evidence="6 7">DSM 25241</strain>
    </source>
</reference>
<dbReference type="EMBL" id="JACJVQ010000020">
    <property type="protein sequence ID" value="MBB6637220.1"/>
    <property type="molecule type" value="Genomic_DNA"/>
</dbReference>
<dbReference type="InterPro" id="IPR047640">
    <property type="entry name" value="RpiR-like"/>
</dbReference>
<dbReference type="GO" id="GO:0003677">
    <property type="term" value="F:DNA binding"/>
    <property type="evidence" value="ECO:0007669"/>
    <property type="project" value="UniProtKB-KW"/>
</dbReference>
<dbReference type="GO" id="GO:1901135">
    <property type="term" value="P:carbohydrate derivative metabolic process"/>
    <property type="evidence" value="ECO:0007669"/>
    <property type="project" value="InterPro"/>
</dbReference>
<feature type="domain" description="HTH rpiR-type" evidence="4">
    <location>
        <begin position="1"/>
        <end position="76"/>
    </location>
</feature>
<dbReference type="Gene3D" id="1.10.10.10">
    <property type="entry name" value="Winged helix-like DNA-binding domain superfamily/Winged helix DNA-binding domain"/>
    <property type="match status" value="1"/>
</dbReference>
<name>A0A841T555_9BACL</name>
<dbReference type="InterPro" id="IPR009057">
    <property type="entry name" value="Homeodomain-like_sf"/>
</dbReference>
<dbReference type="GO" id="GO:0003700">
    <property type="term" value="F:DNA-binding transcription factor activity"/>
    <property type="evidence" value="ECO:0007669"/>
    <property type="project" value="InterPro"/>
</dbReference>
<dbReference type="SUPFAM" id="SSF46689">
    <property type="entry name" value="Homeodomain-like"/>
    <property type="match status" value="1"/>
</dbReference>
<evidence type="ECO:0000313" key="7">
    <source>
        <dbReference type="Proteomes" id="UP000535838"/>
    </source>
</evidence>
<accession>A0A841T555</accession>
<dbReference type="Pfam" id="PF01418">
    <property type="entry name" value="HTH_6"/>
    <property type="match status" value="1"/>
</dbReference>
<dbReference type="InterPro" id="IPR000281">
    <property type="entry name" value="HTH_RpiR"/>
</dbReference>